<evidence type="ECO:0000259" key="3">
    <source>
        <dbReference type="Pfam" id="PF24932"/>
    </source>
</evidence>
<dbReference type="InterPro" id="IPR009060">
    <property type="entry name" value="UBA-like_sf"/>
</dbReference>
<dbReference type="Gene3D" id="2.60.40.10">
    <property type="entry name" value="Immunoglobulins"/>
    <property type="match status" value="1"/>
</dbReference>
<dbReference type="AlphaFoldDB" id="A0A6T9DH06"/>
<feature type="compositionally biased region" description="Pro residues" evidence="1">
    <location>
        <begin position="199"/>
        <end position="213"/>
    </location>
</feature>
<feature type="region of interest" description="Disordered" evidence="1">
    <location>
        <begin position="124"/>
        <end position="150"/>
    </location>
</feature>
<dbReference type="Gene3D" id="1.10.8.10">
    <property type="entry name" value="DNA helicase RuvA subunit, C-terminal domain"/>
    <property type="match status" value="1"/>
</dbReference>
<dbReference type="Pfam" id="PF16158">
    <property type="entry name" value="N_BRCA1_IG"/>
    <property type="match status" value="1"/>
</dbReference>
<dbReference type="InterPro" id="IPR056893">
    <property type="entry name" value="UBA_Nbr1_C"/>
</dbReference>
<feature type="domain" description="Nbr1 FW" evidence="2">
    <location>
        <begin position="1"/>
        <end position="96"/>
    </location>
</feature>
<dbReference type="CDD" id="cd14319">
    <property type="entry name" value="UBA_NBR1"/>
    <property type="match status" value="1"/>
</dbReference>
<dbReference type="Pfam" id="PF24932">
    <property type="entry name" value="UBA_NBR1_C"/>
    <property type="match status" value="1"/>
</dbReference>
<feature type="compositionally biased region" description="Acidic residues" evidence="1">
    <location>
        <begin position="126"/>
        <end position="137"/>
    </location>
</feature>
<dbReference type="EMBL" id="HBHX01016532">
    <property type="protein sequence ID" value="CAE0108596.1"/>
    <property type="molecule type" value="Transcribed_RNA"/>
</dbReference>
<protein>
    <submittedName>
        <fullName evidence="4">Uncharacterized protein</fullName>
    </submittedName>
</protein>
<name>A0A6T9DH06_9EUKA</name>
<dbReference type="SUPFAM" id="SSF46934">
    <property type="entry name" value="UBA-like"/>
    <property type="match status" value="1"/>
</dbReference>
<dbReference type="EMBL" id="HBHX01016533">
    <property type="protein sequence ID" value="CAE0108597.1"/>
    <property type="molecule type" value="Transcribed_RNA"/>
</dbReference>
<reference evidence="4" key="1">
    <citation type="submission" date="2021-01" db="EMBL/GenBank/DDBJ databases">
        <authorList>
            <person name="Corre E."/>
            <person name="Pelletier E."/>
            <person name="Niang G."/>
            <person name="Scheremetjew M."/>
            <person name="Finn R."/>
            <person name="Kale V."/>
            <person name="Holt S."/>
            <person name="Cochrane G."/>
            <person name="Meng A."/>
            <person name="Brown T."/>
            <person name="Cohen L."/>
        </authorList>
    </citation>
    <scope>NUCLEOTIDE SEQUENCE</scope>
    <source>
        <strain evidence="4">CCMP281</strain>
    </source>
</reference>
<evidence type="ECO:0000313" key="4">
    <source>
        <dbReference type="EMBL" id="CAE0108596.1"/>
    </source>
</evidence>
<dbReference type="InterPro" id="IPR032350">
    <property type="entry name" value="Nbr1_FW"/>
</dbReference>
<accession>A0A6T9DH06</accession>
<gene>
    <name evidence="4" type="ORF">HERI1096_LOCUS9256</name>
    <name evidence="5" type="ORF">HERI1096_LOCUS9257</name>
</gene>
<organism evidence="4">
    <name type="scientific">Haptolina ericina</name>
    <dbReference type="NCBI Taxonomy" id="156174"/>
    <lineage>
        <taxon>Eukaryota</taxon>
        <taxon>Haptista</taxon>
        <taxon>Haptophyta</taxon>
        <taxon>Prymnesiophyceae</taxon>
        <taxon>Prymnesiales</taxon>
        <taxon>Prymnesiaceae</taxon>
        <taxon>Haptolina</taxon>
    </lineage>
</organism>
<evidence type="ECO:0000259" key="2">
    <source>
        <dbReference type="Pfam" id="PF16158"/>
    </source>
</evidence>
<dbReference type="PANTHER" id="PTHR20930">
    <property type="entry name" value="OVARIAN CARCINOMA ANTIGEN CA125-RELATED"/>
    <property type="match status" value="1"/>
</dbReference>
<dbReference type="CDD" id="cd14947">
    <property type="entry name" value="NBR1_like"/>
    <property type="match status" value="1"/>
</dbReference>
<evidence type="ECO:0000313" key="5">
    <source>
        <dbReference type="EMBL" id="CAE0108597.1"/>
    </source>
</evidence>
<sequence length="315" mass="33307">MAPGTKFTKIWRIKNVGETPWPSGTKMLFVGGDRMMAELSVPIGPDSKTVMPGEEVDVAVDMIAPTELGRYLGYWRLVGPHGRRRFGQRVWCHVQVVDPTGSEHPHDPSVVEAEISHLMERVSAHDDDDNEDGEADGAPEPAPSAPTAANLSATAACAAPSATTEPCAASSVASSSSITSSAVSVQTDKAVPVSEAPAIPQPPTADPAVPEPAAPKVATADDEPKSESDVATELMKMGFEPKSVELVLEKNGNAASPAALLEACTGDLVQLSEWDSMLSDLEEMGFENRDLNKRLMVKNNGSVKRTVKDLVADAN</sequence>
<dbReference type="PANTHER" id="PTHR20930:SF0">
    <property type="entry name" value="PROTEIN ILRUN"/>
    <property type="match status" value="1"/>
</dbReference>
<proteinExistence type="predicted"/>
<feature type="domain" description="Nbr1-like C-terminal UBA" evidence="3">
    <location>
        <begin position="274"/>
        <end position="312"/>
    </location>
</feature>
<feature type="region of interest" description="Disordered" evidence="1">
    <location>
        <begin position="195"/>
        <end position="227"/>
    </location>
</feature>
<evidence type="ECO:0000256" key="1">
    <source>
        <dbReference type="SAM" id="MobiDB-lite"/>
    </source>
</evidence>
<dbReference type="InterPro" id="IPR013783">
    <property type="entry name" value="Ig-like_fold"/>
</dbReference>